<dbReference type="GO" id="GO:0005886">
    <property type="term" value="C:plasma membrane"/>
    <property type="evidence" value="ECO:0007669"/>
    <property type="project" value="TreeGrafter"/>
</dbReference>
<dbReference type="PANTHER" id="PTHR30199:SF0">
    <property type="entry name" value="INNER MEMBRANE PROTEIN YDCO"/>
    <property type="match status" value="1"/>
</dbReference>
<feature type="transmembrane region" description="Helical" evidence="1">
    <location>
        <begin position="47"/>
        <end position="67"/>
    </location>
</feature>
<dbReference type="EMBL" id="QPGB01000005">
    <property type="protein sequence ID" value="RCS56836.1"/>
    <property type="molecule type" value="Genomic_DNA"/>
</dbReference>
<feature type="transmembrane region" description="Helical" evidence="1">
    <location>
        <begin position="290"/>
        <end position="314"/>
    </location>
</feature>
<dbReference type="NCBIfam" id="TIGR00843">
    <property type="entry name" value="benE"/>
    <property type="match status" value="1"/>
</dbReference>
<accession>A0A368KZU7</accession>
<feature type="transmembrane region" description="Helical" evidence="1">
    <location>
        <begin position="320"/>
        <end position="339"/>
    </location>
</feature>
<comment type="caution">
    <text evidence="2">The sequence shown here is derived from an EMBL/GenBank/DDBJ whole genome shotgun (WGS) entry which is preliminary data.</text>
</comment>
<protein>
    <recommendedName>
        <fullName evidence="4">Benzoate transporter</fullName>
    </recommendedName>
</protein>
<proteinExistence type="predicted"/>
<organism evidence="2 3">
    <name type="scientific">Parvibium lacunae</name>
    <dbReference type="NCBI Taxonomy" id="1888893"/>
    <lineage>
        <taxon>Bacteria</taxon>
        <taxon>Pseudomonadati</taxon>
        <taxon>Pseudomonadota</taxon>
        <taxon>Betaproteobacteria</taxon>
        <taxon>Burkholderiales</taxon>
        <taxon>Alcaligenaceae</taxon>
        <taxon>Parvibium</taxon>
    </lineage>
</organism>
<sequence>MQKIWQDLSLSALVAGFVTVLVGFTSSVAIIFQAAQTLGADAAQLSSWMWALGLGMGLTSIGLSLYYKTPIATAWSTPGAAMLIVSGAGVAMPAAIGAFMVAGLLIALVGFTGWFDRLLQHLPPSLAAAMLAGILLQFGLQAFSTLQAHLLLGSLMLLAYILVRPWAPRTAVPLALVMGMLVANAEGLLSWQQISLHWAKPVWITPIFDVAAVLNLALPLFVVTMTSQNAPGAATLRAAGYQPPISNLIGWTGIATVLLAPFGCFALNLAAITAAICLGRDAHPDPEKRYIAAVFAGVFYCLVGLAGASVISLFSAMPGALIALIAGLALLSTIGQSLANALQETRERDAALLTFLVTASGISLLGISAACWGLLLGVAARAYWSRK</sequence>
<reference evidence="2 3" key="1">
    <citation type="journal article" date="2018" name="Int. J. Syst. Evol. Microbiol.">
        <title>Parvibium lacunae gen. nov., sp. nov., a new member of the family Alcaligenaceae isolated from a freshwater pond.</title>
        <authorList>
            <person name="Chen W.M."/>
            <person name="Xie P.B."/>
            <person name="Hsu M.Y."/>
            <person name="Sheu S.Y."/>
        </authorList>
    </citation>
    <scope>NUCLEOTIDE SEQUENCE [LARGE SCALE GENOMIC DNA]</scope>
    <source>
        <strain evidence="2 3">KMB9</strain>
    </source>
</reference>
<feature type="transmembrane region" description="Helical" evidence="1">
    <location>
        <begin position="79"/>
        <end position="112"/>
    </location>
</feature>
<dbReference type="Proteomes" id="UP000252357">
    <property type="component" value="Unassembled WGS sequence"/>
</dbReference>
<dbReference type="AlphaFoldDB" id="A0A368KZU7"/>
<evidence type="ECO:0000313" key="3">
    <source>
        <dbReference type="Proteomes" id="UP000252357"/>
    </source>
</evidence>
<feature type="transmembrane region" description="Helical" evidence="1">
    <location>
        <begin position="351"/>
        <end position="384"/>
    </location>
</feature>
<feature type="transmembrane region" description="Helical" evidence="1">
    <location>
        <begin position="248"/>
        <end position="278"/>
    </location>
</feature>
<name>A0A368KZU7_9BURK</name>
<dbReference type="Pfam" id="PF03594">
    <property type="entry name" value="BenE"/>
    <property type="match status" value="1"/>
</dbReference>
<evidence type="ECO:0008006" key="4">
    <source>
        <dbReference type="Google" id="ProtNLM"/>
    </source>
</evidence>
<feature type="transmembrane region" description="Helical" evidence="1">
    <location>
        <begin position="173"/>
        <end position="191"/>
    </location>
</feature>
<feature type="transmembrane region" description="Helical" evidence="1">
    <location>
        <begin position="124"/>
        <end position="143"/>
    </location>
</feature>
<feature type="transmembrane region" description="Helical" evidence="1">
    <location>
        <begin position="203"/>
        <end position="228"/>
    </location>
</feature>
<dbReference type="OrthoDB" id="9792424at2"/>
<feature type="transmembrane region" description="Helical" evidence="1">
    <location>
        <begin position="12"/>
        <end position="35"/>
    </location>
</feature>
<keyword evidence="3" id="KW-1185">Reference proteome</keyword>
<evidence type="ECO:0000256" key="1">
    <source>
        <dbReference type="SAM" id="Phobius"/>
    </source>
</evidence>
<keyword evidence="1" id="KW-1133">Transmembrane helix</keyword>
<dbReference type="PANTHER" id="PTHR30199">
    <property type="entry name" value="MFS FAMILY TRANSPORTER, PREDICTED SUBSTRATE BENZOATE"/>
    <property type="match status" value="1"/>
</dbReference>
<dbReference type="GO" id="GO:0042925">
    <property type="term" value="F:benzoate transmembrane transporter activity"/>
    <property type="evidence" value="ECO:0007669"/>
    <property type="project" value="InterPro"/>
</dbReference>
<feature type="transmembrane region" description="Helical" evidence="1">
    <location>
        <begin position="150"/>
        <end position="167"/>
    </location>
</feature>
<gene>
    <name evidence="2" type="ORF">DU000_10875</name>
</gene>
<dbReference type="InterPro" id="IPR004711">
    <property type="entry name" value="Benzoate_Transporter"/>
</dbReference>
<keyword evidence="1" id="KW-0812">Transmembrane</keyword>
<keyword evidence="1" id="KW-0472">Membrane</keyword>
<evidence type="ECO:0000313" key="2">
    <source>
        <dbReference type="EMBL" id="RCS56836.1"/>
    </source>
</evidence>
<dbReference type="RefSeq" id="WP_114403437.1">
    <property type="nucleotide sequence ID" value="NZ_QPGB01000005.1"/>
</dbReference>